<reference evidence="2 3" key="1">
    <citation type="journal article" date="2016" name="Nat. Commun.">
        <title>Thousands of microbial genomes shed light on interconnected biogeochemical processes in an aquifer system.</title>
        <authorList>
            <person name="Anantharaman K."/>
            <person name="Brown C.T."/>
            <person name="Hug L.A."/>
            <person name="Sharon I."/>
            <person name="Castelle C.J."/>
            <person name="Probst A.J."/>
            <person name="Thomas B.C."/>
            <person name="Singh A."/>
            <person name="Wilkins M.J."/>
            <person name="Karaoz U."/>
            <person name="Brodie E.L."/>
            <person name="Williams K.H."/>
            <person name="Hubbard S.S."/>
            <person name="Banfield J.F."/>
        </authorList>
    </citation>
    <scope>NUCLEOTIDE SEQUENCE [LARGE SCALE GENOMIC DNA]</scope>
</reference>
<dbReference type="Pfam" id="PF09997">
    <property type="entry name" value="DUF2238"/>
    <property type="match status" value="1"/>
</dbReference>
<feature type="transmembrane region" description="Helical" evidence="1">
    <location>
        <begin position="38"/>
        <end position="61"/>
    </location>
</feature>
<sequence>MFEKAILSKKFAFLFPALLFFFNIAATSLFYADSRFYAWIYSAILHPLGGAAMAVLFFNFWEKNPELYLFKRKYFVVLIMALGFVALVGVLWELYEFGLDYSGLFPFKSQQGLQDTMLDLFWDLAGGGFLLLFYLNSSLYKKYLPGAQEKI</sequence>
<protein>
    <submittedName>
        <fullName evidence="2">Uncharacterized protein</fullName>
    </submittedName>
</protein>
<keyword evidence="1" id="KW-1133">Transmembrane helix</keyword>
<name>A0A1G1ZIW0_9BACT</name>
<comment type="caution">
    <text evidence="2">The sequence shown here is derived from an EMBL/GenBank/DDBJ whole genome shotgun (WGS) entry which is preliminary data.</text>
</comment>
<evidence type="ECO:0000313" key="3">
    <source>
        <dbReference type="Proteomes" id="UP000177960"/>
    </source>
</evidence>
<organism evidence="2 3">
    <name type="scientific">Candidatus Harrisonbacteria bacterium RIFCSPHIGHO2_02_FULL_42_16</name>
    <dbReference type="NCBI Taxonomy" id="1798404"/>
    <lineage>
        <taxon>Bacteria</taxon>
        <taxon>Candidatus Harrisoniibacteriota</taxon>
    </lineage>
</organism>
<evidence type="ECO:0000256" key="1">
    <source>
        <dbReference type="SAM" id="Phobius"/>
    </source>
</evidence>
<feature type="transmembrane region" description="Helical" evidence="1">
    <location>
        <begin position="12"/>
        <end position="32"/>
    </location>
</feature>
<dbReference type="STRING" id="1798404.A3B92_00190"/>
<feature type="transmembrane region" description="Helical" evidence="1">
    <location>
        <begin position="73"/>
        <end position="95"/>
    </location>
</feature>
<gene>
    <name evidence="2" type="ORF">A3B92_00190</name>
</gene>
<dbReference type="AlphaFoldDB" id="A0A1G1ZIW0"/>
<dbReference type="InterPro" id="IPR014509">
    <property type="entry name" value="YjdF-like"/>
</dbReference>
<keyword evidence="1" id="KW-0812">Transmembrane</keyword>
<accession>A0A1G1ZIW0</accession>
<feature type="transmembrane region" description="Helical" evidence="1">
    <location>
        <begin position="120"/>
        <end position="140"/>
    </location>
</feature>
<keyword evidence="1" id="KW-0472">Membrane</keyword>
<evidence type="ECO:0000313" key="2">
    <source>
        <dbReference type="EMBL" id="OGY64543.1"/>
    </source>
</evidence>
<dbReference type="Proteomes" id="UP000177960">
    <property type="component" value="Unassembled WGS sequence"/>
</dbReference>
<dbReference type="EMBL" id="MHJG01000002">
    <property type="protein sequence ID" value="OGY64543.1"/>
    <property type="molecule type" value="Genomic_DNA"/>
</dbReference>
<proteinExistence type="predicted"/>